<dbReference type="RefSeq" id="WP_132302838.1">
    <property type="nucleotide sequence ID" value="NZ_CP170642.1"/>
</dbReference>
<feature type="binding site" evidence="12">
    <location>
        <position position="563"/>
    </location>
    <ligand>
        <name>Zn(2+)</name>
        <dbReference type="ChEBI" id="CHEBI:29105"/>
    </ligand>
</feature>
<evidence type="ECO:0000256" key="13">
    <source>
        <dbReference type="SAM" id="Coils"/>
    </source>
</evidence>
<keyword evidence="11 12" id="KW-0030">Aminoacyl-tRNA synthetase</keyword>
<name>A0A4R1KNA4_9PAST</name>
<dbReference type="Gene3D" id="3.30.930.10">
    <property type="entry name" value="Bira Bifunctional Protein, Domain 2"/>
    <property type="match status" value="1"/>
</dbReference>
<reference evidence="15 16" key="1">
    <citation type="submission" date="2019-03" db="EMBL/GenBank/DDBJ databases">
        <title>Genomic Encyclopedia of Type Strains, Phase IV (KMG-IV): sequencing the most valuable type-strain genomes for metagenomic binning, comparative biology and taxonomic classification.</title>
        <authorList>
            <person name="Goeker M."/>
        </authorList>
    </citation>
    <scope>NUCLEOTIDE SEQUENCE [LARGE SCALE GENOMIC DNA]</scope>
    <source>
        <strain evidence="15 16">DSM 10053</strain>
    </source>
</reference>
<dbReference type="InterPro" id="IPR012947">
    <property type="entry name" value="tRNA_SAD"/>
</dbReference>
<dbReference type="SMART" id="SM00863">
    <property type="entry name" value="tRNA_SAD"/>
    <property type="match status" value="1"/>
</dbReference>
<dbReference type="GO" id="GO:0005829">
    <property type="term" value="C:cytosol"/>
    <property type="evidence" value="ECO:0007669"/>
    <property type="project" value="TreeGrafter"/>
</dbReference>
<evidence type="ECO:0000256" key="10">
    <source>
        <dbReference type="ARBA" id="ARBA00022917"/>
    </source>
</evidence>
<dbReference type="SUPFAM" id="SSF55681">
    <property type="entry name" value="Class II aaRS and biotin synthetases"/>
    <property type="match status" value="1"/>
</dbReference>
<sequence>MKTTAEIRQSFLNFFHSKGHQIVESSSLVPENDPTLLFTNAGMNQFKDVFLGLDKRAYTRATTAQRCVRAGGKHNDLENVGYTARHHTFFEMMGNFSFGDYFKQDAIAFGWEYLTSPQWLGLPKEKLYVTVYETDDEAYNIWHQQMGVPAEHIIRIGDNKGGAYNSDNFWAMGDTGPCGPCTEIFYDHGEQHWGGLPGSPEEDGDRYIEVWNIVFMQFNRLADGTLEKLPRPSVDTGMGLERMTAVMQHVNSNYEIDIFQTLIAKVAEIVGTQDLTNKSLRVIADHIRSCAYLIADGVIPSNEGRGYVLRRIIRRAVRHGHLLGAKETFFYKLVPTLIEVMAAAAKIVKEKQANVEKLLRLEEEQFARTLARGLTLLDDALAEVKDGVLSGEVAFKLYDTYGFPLDLTADVCRERNIQIDEAGFDKEMEAQRLRAQSASQFGMDYNNVIRVDGTTQFEGYNKAESQAKVTALFHDGKSVDSITAGQSAVVILENTPFYAEMGGQIGDSGELVNNNCQFDVKDTQKYGQVFGHIGELTVGSLSVGDSVDAIVDNERRQHTRLNHSATHLLHSALRQVLGEHVAQKGSLVSDVGLRFDFVQPEAIGKQQLAEVERIVNFHIRANHPVLTEEMGIEQAKAKGAMALFGEKYGDVVRVVTMSPFSIELCGGLHVQRTGDIGLFKLVSESAIAAGIRRVEAVTGEGAMAWLHNQQAILAQVADALKSDVTSLPEKIDQLQEKAKKTEKELQQLKQKAAVQAGANLVQSAVKINGISVIVQQLDGVDTKVLRVMVDDLKNQLGSAVIAFASVVDEKVNLIVGITADITSKVKAGELVNLMAQQVGGKGGGRPDMAMAGGSQPENVVEALHVASDWLKVNL</sequence>
<dbReference type="Gene3D" id="3.30.54.20">
    <property type="match status" value="1"/>
</dbReference>
<dbReference type="Gene3D" id="3.10.310.40">
    <property type="match status" value="1"/>
</dbReference>
<dbReference type="EMBL" id="SMGJ01000010">
    <property type="protein sequence ID" value="TCK66548.1"/>
    <property type="molecule type" value="Genomic_DNA"/>
</dbReference>
<keyword evidence="5 12" id="KW-0479">Metal-binding</keyword>
<keyword evidence="6 12" id="KW-0547">Nucleotide-binding</keyword>
<comment type="subcellular location">
    <subcellularLocation>
        <location evidence="1 12">Cytoplasm</location>
    </subcellularLocation>
</comment>
<evidence type="ECO:0000256" key="9">
    <source>
        <dbReference type="ARBA" id="ARBA00022884"/>
    </source>
</evidence>
<dbReference type="SUPFAM" id="SSF55186">
    <property type="entry name" value="ThrRS/AlaRS common domain"/>
    <property type="match status" value="1"/>
</dbReference>
<dbReference type="GO" id="GO:0004813">
    <property type="term" value="F:alanine-tRNA ligase activity"/>
    <property type="evidence" value="ECO:0007669"/>
    <property type="project" value="UniProtKB-UniRule"/>
</dbReference>
<dbReference type="Proteomes" id="UP000295496">
    <property type="component" value="Unassembled WGS sequence"/>
</dbReference>
<feature type="domain" description="Alanyl-transfer RNA synthetases family profile" evidence="14">
    <location>
        <begin position="2"/>
        <end position="708"/>
    </location>
</feature>
<dbReference type="FunFam" id="2.40.30.130:FF:000001">
    <property type="entry name" value="Alanine--tRNA ligase"/>
    <property type="match status" value="1"/>
</dbReference>
<keyword evidence="13" id="KW-0175">Coiled coil</keyword>
<dbReference type="HAMAP" id="MF_00036_B">
    <property type="entry name" value="Ala_tRNA_synth_B"/>
    <property type="match status" value="1"/>
</dbReference>
<dbReference type="GO" id="GO:0045892">
    <property type="term" value="P:negative regulation of DNA-templated transcription"/>
    <property type="evidence" value="ECO:0007669"/>
    <property type="project" value="TreeGrafter"/>
</dbReference>
<feature type="binding site" evidence="12">
    <location>
        <position position="567"/>
    </location>
    <ligand>
        <name>Zn(2+)</name>
        <dbReference type="ChEBI" id="CHEBI:29105"/>
    </ligand>
</feature>
<dbReference type="FunFam" id="3.30.54.20:FF:000001">
    <property type="entry name" value="Alanine--tRNA ligase"/>
    <property type="match status" value="1"/>
</dbReference>
<dbReference type="CDD" id="cd00673">
    <property type="entry name" value="AlaRS_core"/>
    <property type="match status" value="1"/>
</dbReference>
<keyword evidence="4 12" id="KW-0436">Ligase</keyword>
<comment type="cofactor">
    <cofactor evidence="12">
        <name>Zn(2+)</name>
        <dbReference type="ChEBI" id="CHEBI:29105"/>
    </cofactor>
    <text evidence="12">Binds 1 zinc ion per subunit.</text>
</comment>
<dbReference type="PROSITE" id="PS50860">
    <property type="entry name" value="AA_TRNA_LIGASE_II_ALA"/>
    <property type="match status" value="1"/>
</dbReference>
<dbReference type="Gene3D" id="2.40.30.130">
    <property type="match status" value="1"/>
</dbReference>
<dbReference type="SUPFAM" id="SSF101353">
    <property type="entry name" value="Putative anticodon-binding domain of alanyl-tRNA synthetase (AlaRS)"/>
    <property type="match status" value="1"/>
</dbReference>
<dbReference type="GO" id="GO:0002161">
    <property type="term" value="F:aminoacyl-tRNA deacylase activity"/>
    <property type="evidence" value="ECO:0007669"/>
    <property type="project" value="TreeGrafter"/>
</dbReference>
<proteinExistence type="inferred from homology"/>
<dbReference type="PANTHER" id="PTHR11777:SF9">
    <property type="entry name" value="ALANINE--TRNA LIGASE, CYTOPLASMIC"/>
    <property type="match status" value="1"/>
</dbReference>
<dbReference type="PRINTS" id="PR00980">
    <property type="entry name" value="TRNASYNTHALA"/>
</dbReference>
<dbReference type="FunFam" id="3.30.930.10:FF:000004">
    <property type="entry name" value="Alanine--tRNA ligase"/>
    <property type="match status" value="1"/>
</dbReference>
<dbReference type="FunFam" id="3.30.980.10:FF:000004">
    <property type="entry name" value="Alanine--tRNA ligase, cytoplasmic"/>
    <property type="match status" value="1"/>
</dbReference>
<keyword evidence="10 12" id="KW-0648">Protein biosynthesis</keyword>
<dbReference type="FunFam" id="3.10.310.40:FF:000001">
    <property type="entry name" value="Alanine--tRNA ligase"/>
    <property type="match status" value="1"/>
</dbReference>
<dbReference type="Pfam" id="PF02272">
    <property type="entry name" value="DHHA1"/>
    <property type="match status" value="1"/>
</dbReference>
<dbReference type="InterPro" id="IPR050058">
    <property type="entry name" value="Ala-tRNA_ligase"/>
</dbReference>
<dbReference type="NCBIfam" id="TIGR00344">
    <property type="entry name" value="alaS"/>
    <property type="match status" value="1"/>
</dbReference>
<dbReference type="Pfam" id="PF07973">
    <property type="entry name" value="tRNA_SAD"/>
    <property type="match status" value="1"/>
</dbReference>
<accession>A0A4R1KNA4</accession>
<evidence type="ECO:0000256" key="2">
    <source>
        <dbReference type="ARBA" id="ARBA00008226"/>
    </source>
</evidence>
<comment type="similarity">
    <text evidence="2 12">Belongs to the class-II aminoacyl-tRNA synthetase family.</text>
</comment>
<dbReference type="GO" id="GO:0008270">
    <property type="term" value="F:zinc ion binding"/>
    <property type="evidence" value="ECO:0007669"/>
    <property type="project" value="UniProtKB-UniRule"/>
</dbReference>
<dbReference type="InterPro" id="IPR018165">
    <property type="entry name" value="Ala-tRNA-synth_IIc_core"/>
</dbReference>
<feature type="binding site" evidence="12">
    <location>
        <position position="665"/>
    </location>
    <ligand>
        <name>Zn(2+)</name>
        <dbReference type="ChEBI" id="CHEBI:29105"/>
    </ligand>
</feature>
<dbReference type="Gene3D" id="6.10.250.550">
    <property type="match status" value="1"/>
</dbReference>
<dbReference type="InterPro" id="IPR018164">
    <property type="entry name" value="Ala-tRNA-synth_IIc_N"/>
</dbReference>
<dbReference type="GO" id="GO:0000049">
    <property type="term" value="F:tRNA binding"/>
    <property type="evidence" value="ECO:0007669"/>
    <property type="project" value="UniProtKB-KW"/>
</dbReference>
<evidence type="ECO:0000256" key="7">
    <source>
        <dbReference type="ARBA" id="ARBA00022833"/>
    </source>
</evidence>
<evidence type="ECO:0000256" key="1">
    <source>
        <dbReference type="ARBA" id="ARBA00004496"/>
    </source>
</evidence>
<dbReference type="InterPro" id="IPR003156">
    <property type="entry name" value="DHHA1_dom"/>
</dbReference>
<feature type="coiled-coil region" evidence="13">
    <location>
        <begin position="717"/>
        <end position="758"/>
    </location>
</feature>
<dbReference type="InterPro" id="IPR018162">
    <property type="entry name" value="Ala-tRNA-ligase_IIc_anticod-bd"/>
</dbReference>
<keyword evidence="8 12" id="KW-0067">ATP-binding</keyword>
<dbReference type="SUPFAM" id="SSF50447">
    <property type="entry name" value="Translation proteins"/>
    <property type="match status" value="1"/>
</dbReference>
<evidence type="ECO:0000256" key="12">
    <source>
        <dbReference type="HAMAP-Rule" id="MF_00036"/>
    </source>
</evidence>
<dbReference type="InterPro" id="IPR018163">
    <property type="entry name" value="Thr/Ala-tRNA-synth_IIc_edit"/>
</dbReference>
<evidence type="ECO:0000259" key="14">
    <source>
        <dbReference type="PROSITE" id="PS50860"/>
    </source>
</evidence>
<comment type="domain">
    <text evidence="12">Consists of three domains; the N-terminal catalytic domain, the editing domain and the C-terminal C-Ala domain. The editing domain removes incorrectly charged amino acids, while the C-Ala domain, along with tRNA(Ala), serves as a bridge to cooperatively bring together the editing and aminoacylation centers thus stimulating deacylation of misacylated tRNAs.</text>
</comment>
<keyword evidence="9 12" id="KW-0694">RNA-binding</keyword>
<dbReference type="AlphaFoldDB" id="A0A4R1KNA4"/>
<evidence type="ECO:0000256" key="5">
    <source>
        <dbReference type="ARBA" id="ARBA00022723"/>
    </source>
</evidence>
<dbReference type="Gene3D" id="3.30.980.10">
    <property type="entry name" value="Threonyl-trna Synthetase, Chain A, domain 2"/>
    <property type="match status" value="1"/>
</dbReference>
<evidence type="ECO:0000256" key="11">
    <source>
        <dbReference type="ARBA" id="ARBA00023146"/>
    </source>
</evidence>
<keyword evidence="12" id="KW-0963">Cytoplasm</keyword>
<dbReference type="EC" id="6.1.1.7" evidence="12"/>
<evidence type="ECO:0000256" key="6">
    <source>
        <dbReference type="ARBA" id="ARBA00022741"/>
    </source>
</evidence>
<comment type="function">
    <text evidence="12">Catalyzes the attachment of alanine to tRNA(Ala) in a two-step reaction: alanine is first activated by ATP to form Ala-AMP and then transferred to the acceptor end of tRNA(Ala). Also edits incorrectly charged Ser-tRNA(Ala) and Gly-tRNA(Ala) via its editing domain.</text>
</comment>
<dbReference type="InterPro" id="IPR002318">
    <property type="entry name" value="Ala-tRNA-lgiase_IIc"/>
</dbReference>
<evidence type="ECO:0000313" key="15">
    <source>
        <dbReference type="EMBL" id="TCK66548.1"/>
    </source>
</evidence>
<protein>
    <recommendedName>
        <fullName evidence="12">Alanine--tRNA ligase</fullName>
        <ecNumber evidence="12">6.1.1.7</ecNumber>
    </recommendedName>
    <alternativeName>
        <fullName evidence="12">Alanyl-tRNA synthetase</fullName>
        <shortName evidence="12">AlaRS</shortName>
    </alternativeName>
</protein>
<evidence type="ECO:0000256" key="8">
    <source>
        <dbReference type="ARBA" id="ARBA00022840"/>
    </source>
</evidence>
<dbReference type="InterPro" id="IPR045864">
    <property type="entry name" value="aa-tRNA-synth_II/BPL/LPL"/>
</dbReference>
<gene>
    <name evidence="12" type="primary">alaS</name>
    <name evidence="15" type="ORF">EV692_2281</name>
</gene>
<keyword evidence="3 12" id="KW-0820">tRNA-binding</keyword>
<keyword evidence="7 12" id="KW-0862">Zinc</keyword>
<comment type="catalytic activity">
    <reaction evidence="12">
        <text>tRNA(Ala) + L-alanine + ATP = L-alanyl-tRNA(Ala) + AMP + diphosphate</text>
        <dbReference type="Rhea" id="RHEA:12540"/>
        <dbReference type="Rhea" id="RHEA-COMP:9657"/>
        <dbReference type="Rhea" id="RHEA-COMP:9923"/>
        <dbReference type="ChEBI" id="CHEBI:30616"/>
        <dbReference type="ChEBI" id="CHEBI:33019"/>
        <dbReference type="ChEBI" id="CHEBI:57972"/>
        <dbReference type="ChEBI" id="CHEBI:78442"/>
        <dbReference type="ChEBI" id="CHEBI:78497"/>
        <dbReference type="ChEBI" id="CHEBI:456215"/>
        <dbReference type="EC" id="6.1.1.7"/>
    </reaction>
</comment>
<feature type="binding site" evidence="12">
    <location>
        <position position="669"/>
    </location>
    <ligand>
        <name>Zn(2+)</name>
        <dbReference type="ChEBI" id="CHEBI:29105"/>
    </ligand>
</feature>
<dbReference type="GO" id="GO:0006419">
    <property type="term" value="P:alanyl-tRNA aminoacylation"/>
    <property type="evidence" value="ECO:0007669"/>
    <property type="project" value="UniProtKB-UniRule"/>
</dbReference>
<evidence type="ECO:0000256" key="3">
    <source>
        <dbReference type="ARBA" id="ARBA00022555"/>
    </source>
</evidence>
<comment type="caution">
    <text evidence="15">The sequence shown here is derived from an EMBL/GenBank/DDBJ whole genome shotgun (WGS) entry which is preliminary data.</text>
</comment>
<dbReference type="InterPro" id="IPR023033">
    <property type="entry name" value="Ala_tRNA_ligase_euk/bac"/>
</dbReference>
<dbReference type="InterPro" id="IPR009000">
    <property type="entry name" value="Transl_B-barrel_sf"/>
</dbReference>
<evidence type="ECO:0000313" key="16">
    <source>
        <dbReference type="Proteomes" id="UP000295496"/>
    </source>
</evidence>
<dbReference type="PANTHER" id="PTHR11777">
    <property type="entry name" value="ALANYL-TRNA SYNTHETASE"/>
    <property type="match status" value="1"/>
</dbReference>
<organism evidence="15 16">
    <name type="scientific">Lonepinella koalarum</name>
    <dbReference type="NCBI Taxonomy" id="53417"/>
    <lineage>
        <taxon>Bacteria</taxon>
        <taxon>Pseudomonadati</taxon>
        <taxon>Pseudomonadota</taxon>
        <taxon>Gammaproteobacteria</taxon>
        <taxon>Pasteurellales</taxon>
        <taxon>Pasteurellaceae</taxon>
        <taxon>Lonepinella</taxon>
    </lineage>
</organism>
<dbReference type="Pfam" id="PF01411">
    <property type="entry name" value="tRNA-synt_2c"/>
    <property type="match status" value="1"/>
</dbReference>
<evidence type="ECO:0000256" key="4">
    <source>
        <dbReference type="ARBA" id="ARBA00022598"/>
    </source>
</evidence>
<dbReference type="GO" id="GO:0005524">
    <property type="term" value="F:ATP binding"/>
    <property type="evidence" value="ECO:0007669"/>
    <property type="project" value="UniProtKB-UniRule"/>
</dbReference>
<keyword evidence="16" id="KW-1185">Reference proteome</keyword>